<dbReference type="PANTHER" id="PTHR30204">
    <property type="entry name" value="REDOX-CYCLING DRUG-SENSING TRANSCRIPTIONAL ACTIVATOR SOXR"/>
    <property type="match status" value="1"/>
</dbReference>
<evidence type="ECO:0000256" key="1">
    <source>
        <dbReference type="ARBA" id="ARBA00023125"/>
    </source>
</evidence>
<dbReference type="EMBL" id="CP008950">
    <property type="protein sequence ID" value="AII11294.1"/>
    <property type="molecule type" value="Genomic_DNA"/>
</dbReference>
<dbReference type="InterPro" id="IPR009061">
    <property type="entry name" value="DNA-bd_dom_put_sf"/>
</dbReference>
<evidence type="ECO:0000313" key="3">
    <source>
        <dbReference type="EMBL" id="AII11294.1"/>
    </source>
</evidence>
<evidence type="ECO:0000313" key="4">
    <source>
        <dbReference type="Proteomes" id="UP000028488"/>
    </source>
</evidence>
<proteinExistence type="predicted"/>
<dbReference type="PANTHER" id="PTHR30204:SF93">
    <property type="entry name" value="HTH MERR-TYPE DOMAIN-CONTAINING PROTEIN"/>
    <property type="match status" value="1"/>
</dbReference>
<geneLocation type="plasmid" evidence="3 4">
    <name>pPDG3</name>
</geneLocation>
<sequence>MKSSEDAGQWSIGEVAERFGLATHVLRHWESVGLLHPAREGGSRRRYEKSDVYAVAMILRAKEAGFGLDDIREMFDTDDPVRRRAILGRHRDALAVRIAQAQASLALIDCALDCDHDDIASCPHFHAAIDARVGALAPVATA</sequence>
<dbReference type="GO" id="GO:0003677">
    <property type="term" value="F:DNA binding"/>
    <property type="evidence" value="ECO:0007669"/>
    <property type="project" value="UniProtKB-KW"/>
</dbReference>
<dbReference type="Gene3D" id="1.10.1660.10">
    <property type="match status" value="1"/>
</dbReference>
<dbReference type="RefSeq" id="WP_128644058.1">
    <property type="nucleotide sequence ID" value="NZ_CP008950.1"/>
</dbReference>
<dbReference type="InterPro" id="IPR000551">
    <property type="entry name" value="MerR-type_HTH_dom"/>
</dbReference>
<dbReference type="GO" id="GO:0003700">
    <property type="term" value="F:DNA-binding transcription factor activity"/>
    <property type="evidence" value="ECO:0007669"/>
    <property type="project" value="InterPro"/>
</dbReference>
<dbReference type="Pfam" id="PF13411">
    <property type="entry name" value="MerR_1"/>
    <property type="match status" value="1"/>
</dbReference>
<organism evidence="3 4">
    <name type="scientific">Rhodococcus opacus</name>
    <name type="common">Nocardia opaca</name>
    <dbReference type="NCBI Taxonomy" id="37919"/>
    <lineage>
        <taxon>Bacteria</taxon>
        <taxon>Bacillati</taxon>
        <taxon>Actinomycetota</taxon>
        <taxon>Actinomycetes</taxon>
        <taxon>Mycobacteriales</taxon>
        <taxon>Nocardiaceae</taxon>
        <taxon>Rhodococcus</taxon>
    </lineage>
</organism>
<evidence type="ECO:0000259" key="2">
    <source>
        <dbReference type="PROSITE" id="PS50937"/>
    </source>
</evidence>
<dbReference type="SUPFAM" id="SSF46955">
    <property type="entry name" value="Putative DNA-binding domain"/>
    <property type="match status" value="1"/>
</dbReference>
<name>A0A076F6J7_RHOOP</name>
<dbReference type="PRINTS" id="PR00040">
    <property type="entry name" value="HTHMERR"/>
</dbReference>
<feature type="domain" description="HTH merR-type" evidence="2">
    <location>
        <begin position="9"/>
        <end position="77"/>
    </location>
</feature>
<reference evidence="3 4" key="1">
    <citation type="submission" date="2014-07" db="EMBL/GenBank/DDBJ databases">
        <title>Genome Sequence of Rhodococcus opacus Strain R7, a Biodegrader of Mono- and Polycyclic Aromatic Hydrocarbons.</title>
        <authorList>
            <person name="Di Gennaro P."/>
            <person name="Zampolli J."/>
            <person name="Presti I."/>
            <person name="Cappelletti M."/>
            <person name="D'Ursi P."/>
            <person name="Orro A."/>
            <person name="Mezzelani A."/>
            <person name="Milanesi L."/>
        </authorList>
    </citation>
    <scope>NUCLEOTIDE SEQUENCE [LARGE SCALE GENOMIC DNA]</scope>
    <source>
        <strain evidence="3 4">R7</strain>
        <plasmid evidence="3">pPDG3</plasmid>
    </source>
</reference>
<dbReference type="SMART" id="SM00422">
    <property type="entry name" value="HTH_MERR"/>
    <property type="match status" value="1"/>
</dbReference>
<accession>A0A076F6J7</accession>
<dbReference type="AlphaFoldDB" id="A0A076F6J7"/>
<dbReference type="PROSITE" id="PS50937">
    <property type="entry name" value="HTH_MERR_2"/>
    <property type="match status" value="1"/>
</dbReference>
<keyword evidence="1" id="KW-0238">DNA-binding</keyword>
<gene>
    <name evidence="3" type="ORF">EP51_45540</name>
</gene>
<dbReference type="InterPro" id="IPR047057">
    <property type="entry name" value="MerR_fam"/>
</dbReference>
<keyword evidence="3" id="KW-0614">Plasmid</keyword>
<protein>
    <submittedName>
        <fullName evidence="3">MerR family transcriptional regulator</fullName>
    </submittedName>
</protein>
<dbReference type="Proteomes" id="UP000028488">
    <property type="component" value="Plasmid pPDG3"/>
</dbReference>